<comment type="subcellular location">
    <subcellularLocation>
        <location evidence="1">Membrane</location>
        <topology evidence="1">Multi-pass membrane protein</topology>
    </subcellularLocation>
</comment>
<sequence length="355" mass="41038">MNNESIPLCCCEYYNVNNERSHVLLCCCNCTDLDEAFESLISAQGISQQRKQGIMTTVQDRMRIPWRGGAKQIAFDAMLPIFIIPTMLLVASISLWWTVFSFTTVNIFLMFIYKFLIRTIPHTKFFFVWTVTTLVASYIIFEFIVIPFLEILLEENIALSLLIFGFILCLYLLKVRTNQLFRTEESQAEIGKVGIRVQSCNICQIRVPDKNHHCVWFDCCIGNHNHCLFILSLFFGMAALLYSSNLTLTSVCHPFTLYHTILLPDDCSDVYKLFELSLSFVAALYSLFLAIILLFLFLQQILLVSIGMTMKEWQSLPFISKLCLGMTAKKPHNQGFLKNWRSIICWSQYNYNLLN</sequence>
<keyword evidence="10" id="KW-1185">Reference proteome</keyword>
<dbReference type="InterPro" id="IPR039859">
    <property type="entry name" value="PFA4/ZDH16/20/ERF2-like"/>
</dbReference>
<dbReference type="Proteomes" id="UP001162164">
    <property type="component" value="Unassembled WGS sequence"/>
</dbReference>
<dbReference type="EMBL" id="JAPWTJ010000004">
    <property type="protein sequence ID" value="KAJ8986000.1"/>
    <property type="molecule type" value="Genomic_DNA"/>
</dbReference>
<evidence type="ECO:0000256" key="3">
    <source>
        <dbReference type="ARBA" id="ARBA00022692"/>
    </source>
</evidence>
<comment type="catalytic activity">
    <reaction evidence="7">
        <text>L-cysteinyl-[protein] + hexadecanoyl-CoA = S-hexadecanoyl-L-cysteinyl-[protein] + CoA</text>
        <dbReference type="Rhea" id="RHEA:36683"/>
        <dbReference type="Rhea" id="RHEA-COMP:10131"/>
        <dbReference type="Rhea" id="RHEA-COMP:11032"/>
        <dbReference type="ChEBI" id="CHEBI:29950"/>
        <dbReference type="ChEBI" id="CHEBI:57287"/>
        <dbReference type="ChEBI" id="CHEBI:57379"/>
        <dbReference type="ChEBI" id="CHEBI:74151"/>
        <dbReference type="EC" id="2.3.1.225"/>
    </reaction>
</comment>
<evidence type="ECO:0000259" key="8">
    <source>
        <dbReference type="Pfam" id="PF01529"/>
    </source>
</evidence>
<reference evidence="9" key="1">
    <citation type="journal article" date="2023" name="Insect Mol. Biol.">
        <title>Genome sequencing provides insights into the evolution of gene families encoding plant cell wall-degrading enzymes in longhorned beetles.</title>
        <authorList>
            <person name="Shin N.R."/>
            <person name="Okamura Y."/>
            <person name="Kirsch R."/>
            <person name="Pauchet Y."/>
        </authorList>
    </citation>
    <scope>NUCLEOTIDE SEQUENCE</scope>
    <source>
        <strain evidence="9">MMC_N1</strain>
    </source>
</reference>
<gene>
    <name evidence="9" type="ORF">NQ317_013884</name>
</gene>
<feature type="transmembrane region" description="Helical" evidence="7">
    <location>
        <begin position="73"/>
        <end position="90"/>
    </location>
</feature>
<feature type="transmembrane region" description="Helical" evidence="7">
    <location>
        <begin position="228"/>
        <end position="256"/>
    </location>
</feature>
<protein>
    <recommendedName>
        <fullName evidence="7">Palmitoyltransferase</fullName>
        <ecNumber evidence="7">2.3.1.225</ecNumber>
    </recommendedName>
</protein>
<dbReference type="PANTHER" id="PTHR12246">
    <property type="entry name" value="PALMITOYLTRANSFERASE ZDHHC16"/>
    <property type="match status" value="1"/>
</dbReference>
<dbReference type="PROSITE" id="PS50216">
    <property type="entry name" value="DHHC"/>
    <property type="match status" value="1"/>
</dbReference>
<evidence type="ECO:0000256" key="6">
    <source>
        <dbReference type="ARBA" id="ARBA00023315"/>
    </source>
</evidence>
<feature type="domain" description="Palmitoyltransferase DHHC" evidence="8">
    <location>
        <begin position="196"/>
        <end position="314"/>
    </location>
</feature>
<comment type="domain">
    <text evidence="7">The DHHC domain is required for palmitoyltransferase activity.</text>
</comment>
<keyword evidence="2 7" id="KW-0808">Transferase</keyword>
<accession>A0ABQ9K901</accession>
<keyword evidence="4 7" id="KW-1133">Transmembrane helix</keyword>
<evidence type="ECO:0000256" key="2">
    <source>
        <dbReference type="ARBA" id="ARBA00022679"/>
    </source>
</evidence>
<feature type="transmembrane region" description="Helical" evidence="7">
    <location>
        <begin position="157"/>
        <end position="173"/>
    </location>
</feature>
<feature type="transmembrane region" description="Helical" evidence="7">
    <location>
        <begin position="96"/>
        <end position="113"/>
    </location>
</feature>
<feature type="transmembrane region" description="Helical" evidence="7">
    <location>
        <begin position="125"/>
        <end position="145"/>
    </location>
</feature>
<organism evidence="9 10">
    <name type="scientific">Molorchus minor</name>
    <dbReference type="NCBI Taxonomy" id="1323400"/>
    <lineage>
        <taxon>Eukaryota</taxon>
        <taxon>Metazoa</taxon>
        <taxon>Ecdysozoa</taxon>
        <taxon>Arthropoda</taxon>
        <taxon>Hexapoda</taxon>
        <taxon>Insecta</taxon>
        <taxon>Pterygota</taxon>
        <taxon>Neoptera</taxon>
        <taxon>Endopterygota</taxon>
        <taxon>Coleoptera</taxon>
        <taxon>Polyphaga</taxon>
        <taxon>Cucujiformia</taxon>
        <taxon>Chrysomeloidea</taxon>
        <taxon>Cerambycidae</taxon>
        <taxon>Lamiinae</taxon>
        <taxon>Monochamini</taxon>
        <taxon>Molorchus</taxon>
    </lineage>
</organism>
<dbReference type="Pfam" id="PF01529">
    <property type="entry name" value="DHHC"/>
    <property type="match status" value="1"/>
</dbReference>
<dbReference type="EC" id="2.3.1.225" evidence="7"/>
<comment type="similarity">
    <text evidence="7">Belongs to the DHHC palmitoyltransferase family.</text>
</comment>
<keyword evidence="5 7" id="KW-0472">Membrane</keyword>
<proteinExistence type="inferred from homology"/>
<comment type="caution">
    <text evidence="9">The sequence shown here is derived from an EMBL/GenBank/DDBJ whole genome shotgun (WGS) entry which is preliminary data.</text>
</comment>
<name>A0ABQ9K901_9CUCU</name>
<dbReference type="InterPro" id="IPR001594">
    <property type="entry name" value="Palmitoyltrfase_DHHC"/>
</dbReference>
<evidence type="ECO:0000256" key="7">
    <source>
        <dbReference type="RuleBase" id="RU079119"/>
    </source>
</evidence>
<keyword evidence="6 7" id="KW-0012">Acyltransferase</keyword>
<evidence type="ECO:0000313" key="10">
    <source>
        <dbReference type="Proteomes" id="UP001162164"/>
    </source>
</evidence>
<feature type="transmembrane region" description="Helical" evidence="7">
    <location>
        <begin position="276"/>
        <end position="298"/>
    </location>
</feature>
<evidence type="ECO:0000313" key="9">
    <source>
        <dbReference type="EMBL" id="KAJ8986000.1"/>
    </source>
</evidence>
<keyword evidence="3 7" id="KW-0812">Transmembrane</keyword>
<evidence type="ECO:0000256" key="4">
    <source>
        <dbReference type="ARBA" id="ARBA00022989"/>
    </source>
</evidence>
<evidence type="ECO:0000256" key="5">
    <source>
        <dbReference type="ARBA" id="ARBA00023136"/>
    </source>
</evidence>
<evidence type="ECO:0000256" key="1">
    <source>
        <dbReference type="ARBA" id="ARBA00004141"/>
    </source>
</evidence>